<evidence type="ECO:0000313" key="1">
    <source>
        <dbReference type="EMBL" id="SKA94806.1"/>
    </source>
</evidence>
<dbReference type="EMBL" id="FUYC01000021">
    <property type="protein sequence ID" value="SKA94806.1"/>
    <property type="molecule type" value="Genomic_DNA"/>
</dbReference>
<proteinExistence type="predicted"/>
<evidence type="ECO:0000313" key="2">
    <source>
        <dbReference type="Proteomes" id="UP000190027"/>
    </source>
</evidence>
<protein>
    <submittedName>
        <fullName evidence="1">Uncharacterized protein</fullName>
    </submittedName>
</protein>
<keyword evidence="2" id="KW-1185">Reference proteome</keyword>
<name>A0A1T4XZ70_9BACT</name>
<accession>A0A1T4XZ70</accession>
<dbReference type="RefSeq" id="WP_078718163.1">
    <property type="nucleotide sequence ID" value="NZ_FUYC01000021.1"/>
</dbReference>
<sequence length="125" mass="13958">MKKKIVLAASFFVALWFGGMLHAWLFTPDVGVVLLSNESSETIASIQVSVCGQLFNFPDVSEQKYVLARYGVTSDSHYEIKARFLSGRTVEGEIGYVTNGNDFFDVIEITDNKIIHAERVLPHSQ</sequence>
<organism evidence="1 2">
    <name type="scientific">Paucidesulfovibrio gracilis DSM 16080</name>
    <dbReference type="NCBI Taxonomy" id="1121449"/>
    <lineage>
        <taxon>Bacteria</taxon>
        <taxon>Pseudomonadati</taxon>
        <taxon>Thermodesulfobacteriota</taxon>
        <taxon>Desulfovibrionia</taxon>
        <taxon>Desulfovibrionales</taxon>
        <taxon>Desulfovibrionaceae</taxon>
        <taxon>Paucidesulfovibrio</taxon>
    </lineage>
</organism>
<dbReference type="Proteomes" id="UP000190027">
    <property type="component" value="Unassembled WGS sequence"/>
</dbReference>
<reference evidence="1 2" key="1">
    <citation type="submission" date="2017-02" db="EMBL/GenBank/DDBJ databases">
        <authorList>
            <person name="Peterson S.W."/>
        </authorList>
    </citation>
    <scope>NUCLEOTIDE SEQUENCE [LARGE SCALE GENOMIC DNA]</scope>
    <source>
        <strain evidence="1 2">DSM 16080</strain>
    </source>
</reference>
<dbReference type="OrthoDB" id="5465311at2"/>
<dbReference type="AlphaFoldDB" id="A0A1T4XZ70"/>
<gene>
    <name evidence="1" type="ORF">SAMN02745704_02619</name>
</gene>